<protein>
    <submittedName>
        <fullName evidence="3">Uncharacterized protein</fullName>
    </submittedName>
</protein>
<dbReference type="EMBL" id="SRMO01000057">
    <property type="protein sequence ID" value="TGG92996.1"/>
    <property type="molecule type" value="Genomic_DNA"/>
</dbReference>
<keyword evidence="2" id="KW-0812">Transmembrane</keyword>
<evidence type="ECO:0000313" key="4">
    <source>
        <dbReference type="Proteomes" id="UP000317990"/>
    </source>
</evidence>
<evidence type="ECO:0000313" key="3">
    <source>
        <dbReference type="EMBL" id="TGG92996.1"/>
    </source>
</evidence>
<dbReference type="AlphaFoldDB" id="A0A524RNX7"/>
<feature type="region of interest" description="Disordered" evidence="1">
    <location>
        <begin position="1"/>
        <end position="38"/>
    </location>
</feature>
<evidence type="ECO:0000256" key="2">
    <source>
        <dbReference type="SAM" id="Phobius"/>
    </source>
</evidence>
<evidence type="ECO:0000256" key="1">
    <source>
        <dbReference type="SAM" id="MobiDB-lite"/>
    </source>
</evidence>
<name>A0A524RNX7_9CHRO</name>
<feature type="compositionally biased region" description="Polar residues" evidence="1">
    <location>
        <begin position="79"/>
        <end position="105"/>
    </location>
</feature>
<feature type="region of interest" description="Disordered" evidence="1">
    <location>
        <begin position="77"/>
        <end position="105"/>
    </location>
</feature>
<proteinExistence type="predicted"/>
<keyword evidence="2" id="KW-1133">Transmembrane helix</keyword>
<accession>A0A524RNX7</accession>
<reference evidence="3 4" key="1">
    <citation type="journal article" date="2019" name="mSystems">
        <title>Life at home and on the roam: Genomic adaptions reflect the dual lifestyle of an intracellular, facultative symbiont.</title>
        <authorList>
            <person name="Burgsdorf I."/>
        </authorList>
    </citation>
    <scope>NUCLEOTIDE SEQUENCE [LARGE SCALE GENOMIC DNA]</scope>
    <source>
        <strain evidence="3">277cV</strain>
    </source>
</reference>
<comment type="caution">
    <text evidence="3">The sequence shown here is derived from an EMBL/GenBank/DDBJ whole genome shotgun (WGS) entry which is preliminary data.</text>
</comment>
<keyword evidence="2" id="KW-0472">Membrane</keyword>
<feature type="compositionally biased region" description="Gly residues" evidence="1">
    <location>
        <begin position="8"/>
        <end position="19"/>
    </location>
</feature>
<feature type="transmembrane region" description="Helical" evidence="2">
    <location>
        <begin position="51"/>
        <end position="73"/>
    </location>
</feature>
<sequence length="105" mass="11240">MSHIPGIRVGGVGGVGGGRSQRDQPQLPAFCRSQRPSTTVHVSSLRRLHRLLWLVLLAQLSTLLLLIAVSLPLRLTPRPVTSRSSLGSATGMVASTSSFTSQQDR</sequence>
<gene>
    <name evidence="3" type="ORF">ERJ67_05055</name>
</gene>
<dbReference type="Proteomes" id="UP000317990">
    <property type="component" value="Unassembled WGS sequence"/>
</dbReference>
<organism evidence="3 4">
    <name type="scientific">Aphanocapsa feldmannii 277cV</name>
    <dbReference type="NCBI Taxonomy" id="2507553"/>
    <lineage>
        <taxon>Bacteria</taxon>
        <taxon>Bacillati</taxon>
        <taxon>Cyanobacteriota</taxon>
        <taxon>Cyanophyceae</taxon>
        <taxon>Oscillatoriophycideae</taxon>
        <taxon>Chroococcales</taxon>
        <taxon>Microcystaceae</taxon>
        <taxon>Aphanocapsa</taxon>
    </lineage>
</organism>